<evidence type="ECO:0000313" key="1">
    <source>
        <dbReference type="EMBL" id="TCD65250.1"/>
    </source>
</evidence>
<name>A0A4R0RB79_9APHY</name>
<keyword evidence="2" id="KW-1185">Reference proteome</keyword>
<comment type="caution">
    <text evidence="1">The sequence shown here is derived from an EMBL/GenBank/DDBJ whole genome shotgun (WGS) entry which is preliminary data.</text>
</comment>
<reference evidence="1 2" key="1">
    <citation type="submission" date="2018-11" db="EMBL/GenBank/DDBJ databases">
        <title>Genome assembly of Steccherinum ochraceum LE-BIN_3174, the white-rot fungus of the Steccherinaceae family (The Residual Polyporoid clade, Polyporales, Basidiomycota).</title>
        <authorList>
            <person name="Fedorova T.V."/>
            <person name="Glazunova O.A."/>
            <person name="Landesman E.O."/>
            <person name="Moiseenko K.V."/>
            <person name="Psurtseva N.V."/>
            <person name="Savinova O.S."/>
            <person name="Shakhova N.V."/>
            <person name="Tyazhelova T.V."/>
            <person name="Vasina D.V."/>
        </authorList>
    </citation>
    <scope>NUCLEOTIDE SEQUENCE [LARGE SCALE GENOMIC DNA]</scope>
    <source>
        <strain evidence="1 2">LE-BIN_3174</strain>
    </source>
</reference>
<gene>
    <name evidence="1" type="ORF">EIP91_002914</name>
</gene>
<organism evidence="1 2">
    <name type="scientific">Steccherinum ochraceum</name>
    <dbReference type="NCBI Taxonomy" id="92696"/>
    <lineage>
        <taxon>Eukaryota</taxon>
        <taxon>Fungi</taxon>
        <taxon>Dikarya</taxon>
        <taxon>Basidiomycota</taxon>
        <taxon>Agaricomycotina</taxon>
        <taxon>Agaricomycetes</taxon>
        <taxon>Polyporales</taxon>
        <taxon>Steccherinaceae</taxon>
        <taxon>Steccherinum</taxon>
    </lineage>
</organism>
<dbReference type="EMBL" id="RWJN01000190">
    <property type="protein sequence ID" value="TCD65250.1"/>
    <property type="molecule type" value="Genomic_DNA"/>
</dbReference>
<proteinExistence type="predicted"/>
<evidence type="ECO:0000313" key="2">
    <source>
        <dbReference type="Proteomes" id="UP000292702"/>
    </source>
</evidence>
<dbReference type="Proteomes" id="UP000292702">
    <property type="component" value="Unassembled WGS sequence"/>
</dbReference>
<evidence type="ECO:0008006" key="3">
    <source>
        <dbReference type="Google" id="ProtNLM"/>
    </source>
</evidence>
<sequence length="246" mass="27845">MQNDSLELHLLRQFSRPEMRAHRSNHCSPIIGTFDDPADSSATFVITPYLAQITRHSWWRIDSFLEFGAQVLEGISFFHRQGISNICPRHVPLPVGLVTTRLSPRDILFRRDTPFYFAPLNQCLVDMDSAVAGGITKEGWKSELKTPLVGLGRPRLTDSVKGDLKSFALFVADVRHLNLWGLSPLEGLLRRMLEDDDPPDAESALREWNSLRDNTSWVKKNLCMTTRATWECVLWGFGGPPRRGGS</sequence>
<dbReference type="AlphaFoldDB" id="A0A4R0RB79"/>
<protein>
    <recommendedName>
        <fullName evidence="3">Protein kinase domain-containing protein</fullName>
    </recommendedName>
</protein>
<accession>A0A4R0RB79</accession>